<accession>A0A1M5LZN3</accession>
<sequence>MKNYRHSFVGIFGLVLLLLSATLHAQTPGYHLVKKTVIGGEGGWDYLTVDHDNNKIFLSHGSQVEVLDLKTHKSLGVIKPTSGVHGIVAVPKINRGLTTNGRTNTATIFDLKTLAPIVELPTGKNPDALLYDPYSDRVFVFNHSGASATAIDIAKGKVLGTLDLGGDGVEAGVSDGKGTIFVNLEDTHEIVSFDAKSLAIKNRWSVAPGEEPTGLAIDPSTHRLFSVCHNELMIIVDANTGKVVSKVPIGKRVDGVVFDATSKFAVSSNGEGTMTVVKEVSPTEFTVVETVATAPGARTLTMDPVTHHIFLSTAQYGETPAATADNPNPRPSVVPGTFMLLEYGRD</sequence>
<gene>
    <name evidence="2" type="ORF">SAMN04488109_1485</name>
</gene>
<dbReference type="RefSeq" id="WP_073132381.1">
    <property type="nucleotide sequence ID" value="NZ_FQWQ01000001.1"/>
</dbReference>
<dbReference type="InterPro" id="IPR051200">
    <property type="entry name" value="Host-pathogen_enzymatic-act"/>
</dbReference>
<keyword evidence="2" id="KW-0238">DNA-binding</keyword>
<dbReference type="PANTHER" id="PTHR47197">
    <property type="entry name" value="PROTEIN NIRF"/>
    <property type="match status" value="1"/>
</dbReference>
<protein>
    <submittedName>
        <fullName evidence="2">DNA-binding beta-propeller fold protein YncE</fullName>
    </submittedName>
</protein>
<organism evidence="2 3">
    <name type="scientific">Chryseolinea serpens</name>
    <dbReference type="NCBI Taxonomy" id="947013"/>
    <lineage>
        <taxon>Bacteria</taxon>
        <taxon>Pseudomonadati</taxon>
        <taxon>Bacteroidota</taxon>
        <taxon>Cytophagia</taxon>
        <taxon>Cytophagales</taxon>
        <taxon>Fulvivirgaceae</taxon>
        <taxon>Chryseolinea</taxon>
    </lineage>
</organism>
<dbReference type="AlphaFoldDB" id="A0A1M5LZN3"/>
<dbReference type="Proteomes" id="UP000184212">
    <property type="component" value="Unassembled WGS sequence"/>
</dbReference>
<evidence type="ECO:0000313" key="2">
    <source>
        <dbReference type="EMBL" id="SHG70517.1"/>
    </source>
</evidence>
<name>A0A1M5LZN3_9BACT</name>
<dbReference type="EMBL" id="FQWQ01000001">
    <property type="protein sequence ID" value="SHG70517.1"/>
    <property type="molecule type" value="Genomic_DNA"/>
</dbReference>
<dbReference type="InterPro" id="IPR011048">
    <property type="entry name" value="Haem_d1_sf"/>
</dbReference>
<feature type="signal peptide" evidence="1">
    <location>
        <begin position="1"/>
        <end position="25"/>
    </location>
</feature>
<reference evidence="2 3" key="1">
    <citation type="submission" date="2016-11" db="EMBL/GenBank/DDBJ databases">
        <authorList>
            <person name="Jaros S."/>
            <person name="Januszkiewicz K."/>
            <person name="Wedrychowicz H."/>
        </authorList>
    </citation>
    <scope>NUCLEOTIDE SEQUENCE [LARGE SCALE GENOMIC DNA]</scope>
    <source>
        <strain evidence="2 3">DSM 24574</strain>
    </source>
</reference>
<feature type="chain" id="PRO_5013200470" evidence="1">
    <location>
        <begin position="26"/>
        <end position="346"/>
    </location>
</feature>
<dbReference type="SUPFAM" id="SSF51004">
    <property type="entry name" value="C-terminal (heme d1) domain of cytochrome cd1-nitrite reductase"/>
    <property type="match status" value="1"/>
</dbReference>
<dbReference type="STRING" id="947013.SAMN04488109_1485"/>
<dbReference type="Gene3D" id="2.130.10.10">
    <property type="entry name" value="YVTN repeat-like/Quinoprotein amine dehydrogenase"/>
    <property type="match status" value="1"/>
</dbReference>
<dbReference type="InterPro" id="IPR015943">
    <property type="entry name" value="WD40/YVTN_repeat-like_dom_sf"/>
</dbReference>
<dbReference type="PANTHER" id="PTHR47197:SF3">
    <property type="entry name" value="DIHYDRO-HEME D1 DEHYDROGENASE"/>
    <property type="match status" value="1"/>
</dbReference>
<evidence type="ECO:0000256" key="1">
    <source>
        <dbReference type="SAM" id="SignalP"/>
    </source>
</evidence>
<evidence type="ECO:0000313" key="3">
    <source>
        <dbReference type="Proteomes" id="UP000184212"/>
    </source>
</evidence>
<dbReference type="OrthoDB" id="7187796at2"/>
<keyword evidence="1" id="KW-0732">Signal</keyword>
<keyword evidence="3" id="KW-1185">Reference proteome</keyword>
<proteinExistence type="predicted"/>
<dbReference type="GO" id="GO:0003677">
    <property type="term" value="F:DNA binding"/>
    <property type="evidence" value="ECO:0007669"/>
    <property type="project" value="UniProtKB-KW"/>
</dbReference>